<feature type="chain" id="PRO_5018977827" description="MSHA biogenesis protein MshK" evidence="2">
    <location>
        <begin position="34"/>
        <end position="165"/>
    </location>
</feature>
<gene>
    <name evidence="3" type="ORF">EOE66_17320</name>
</gene>
<dbReference type="AlphaFoldDB" id="A0A437RCC3"/>
<name>A0A437RCC3_9BURK</name>
<evidence type="ECO:0000256" key="2">
    <source>
        <dbReference type="SAM" id="SignalP"/>
    </source>
</evidence>
<keyword evidence="4" id="KW-1185">Reference proteome</keyword>
<keyword evidence="2" id="KW-0732">Signal</keyword>
<feature type="region of interest" description="Disordered" evidence="1">
    <location>
        <begin position="28"/>
        <end position="70"/>
    </location>
</feature>
<evidence type="ECO:0000313" key="3">
    <source>
        <dbReference type="EMBL" id="RVU44428.1"/>
    </source>
</evidence>
<evidence type="ECO:0000256" key="1">
    <source>
        <dbReference type="SAM" id="MobiDB-lite"/>
    </source>
</evidence>
<protein>
    <recommendedName>
        <fullName evidence="5">MSHA biogenesis protein MshK</fullName>
    </recommendedName>
</protein>
<accession>A0A437RCC3</accession>
<sequence length="165" mass="16925">MQAPLVQRRRPVPAALFLALAGALAGPAGPAVAQRDPLQPPPEARATASDATPGASANAGTPASPRQLMSVDGRRYVVFGTRRHGVGELLGSARIERIDDSAVWVREGGTLTRLPVHGPVRRVPAIEDAASAAAASASAAPAPQRPGRERPRAAPNSRPAPRGAP</sequence>
<organism evidence="3 4">
    <name type="scientific">Rubrivivax rivuli</name>
    <dbReference type="NCBI Taxonomy" id="1862385"/>
    <lineage>
        <taxon>Bacteria</taxon>
        <taxon>Pseudomonadati</taxon>
        <taxon>Pseudomonadota</taxon>
        <taxon>Betaproteobacteria</taxon>
        <taxon>Burkholderiales</taxon>
        <taxon>Sphaerotilaceae</taxon>
        <taxon>Rubrivivax</taxon>
    </lineage>
</organism>
<dbReference type="RefSeq" id="WP_128229973.1">
    <property type="nucleotide sequence ID" value="NZ_SACR01000005.1"/>
</dbReference>
<comment type="caution">
    <text evidence="3">The sequence shown here is derived from an EMBL/GenBank/DDBJ whole genome shotgun (WGS) entry which is preliminary data.</text>
</comment>
<proteinExistence type="predicted"/>
<dbReference type="EMBL" id="SACR01000005">
    <property type="protein sequence ID" value="RVU44428.1"/>
    <property type="molecule type" value="Genomic_DNA"/>
</dbReference>
<dbReference type="OrthoDB" id="9157267at2"/>
<feature type="signal peptide" evidence="2">
    <location>
        <begin position="1"/>
        <end position="33"/>
    </location>
</feature>
<evidence type="ECO:0008006" key="5">
    <source>
        <dbReference type="Google" id="ProtNLM"/>
    </source>
</evidence>
<dbReference type="Proteomes" id="UP000285575">
    <property type="component" value="Unassembled WGS sequence"/>
</dbReference>
<feature type="compositionally biased region" description="Low complexity" evidence="1">
    <location>
        <begin position="153"/>
        <end position="165"/>
    </location>
</feature>
<feature type="compositionally biased region" description="Low complexity" evidence="1">
    <location>
        <begin position="129"/>
        <end position="142"/>
    </location>
</feature>
<reference evidence="3 4" key="1">
    <citation type="submission" date="2019-01" db="EMBL/GenBank/DDBJ databases">
        <authorList>
            <person name="Chen W.-M."/>
        </authorList>
    </citation>
    <scope>NUCLEOTIDE SEQUENCE [LARGE SCALE GENOMIC DNA]</scope>
    <source>
        <strain evidence="3 4">KYPY4</strain>
    </source>
</reference>
<evidence type="ECO:0000313" key="4">
    <source>
        <dbReference type="Proteomes" id="UP000285575"/>
    </source>
</evidence>
<feature type="region of interest" description="Disordered" evidence="1">
    <location>
        <begin position="129"/>
        <end position="165"/>
    </location>
</feature>